<evidence type="ECO:0000313" key="8">
    <source>
        <dbReference type="EMBL" id="MBV0934270.1"/>
    </source>
</evidence>
<feature type="domain" description="Type II secretion system protein GspF" evidence="7">
    <location>
        <begin position="267"/>
        <end position="388"/>
    </location>
</feature>
<comment type="caution">
    <text evidence="8">The sequence shown here is derived from an EMBL/GenBank/DDBJ whole genome shotgun (WGS) entry which is preliminary data.</text>
</comment>
<feature type="transmembrane region" description="Helical" evidence="6">
    <location>
        <begin position="160"/>
        <end position="186"/>
    </location>
</feature>
<feature type="transmembrane region" description="Helical" evidence="6">
    <location>
        <begin position="206"/>
        <end position="232"/>
    </location>
</feature>
<feature type="domain" description="Type II secretion system protein GspF" evidence="7">
    <location>
        <begin position="64"/>
        <end position="187"/>
    </location>
</feature>
<keyword evidence="2" id="KW-1003">Cell membrane</keyword>
<sequence length="398" mass="43811">MATYLYTAITPEGDERRGEVEAASPAAVVRQLQDSGLIPLSVDPAPEASAWRVRGRPGLQVQNFSRELAELMQAGIALDRALQIMLRTASDSEQQRLLKRIQDSVQRGQPLSTALQQQGRLFSPFYLSMMRAAESAGNLTAGLREAAIYLERSRALREKLLSALIYPVILLVVALLSLAIILTYVIPQFEQLFADMGEALPLATRVVIAIADGVRNFGPWVLLLLVLGYLLAKRQLREPDVRLAWHRRVLLWPLLGGLLARIETARFSRSLGTLLKGGVALVAALQLARDSLGNEAFRATVDDVTRQVREGRRLGEQLQHSGLFPLLAVQMIQVGEEAGQLDQALLNVADRYDREVEVSLQRLLTLLEPILIVGLGVLIAGMIMSILVAIMSINQLPL</sequence>
<dbReference type="EMBL" id="JAHQZT010000019">
    <property type="protein sequence ID" value="MBV0934270.1"/>
    <property type="molecule type" value="Genomic_DNA"/>
</dbReference>
<dbReference type="PANTHER" id="PTHR30012">
    <property type="entry name" value="GENERAL SECRETION PATHWAY PROTEIN"/>
    <property type="match status" value="1"/>
</dbReference>
<evidence type="ECO:0000256" key="2">
    <source>
        <dbReference type="ARBA" id="ARBA00022475"/>
    </source>
</evidence>
<dbReference type="RefSeq" id="WP_217335679.1">
    <property type="nucleotide sequence ID" value="NZ_JAHQZT010000019.1"/>
</dbReference>
<comment type="subcellular location">
    <subcellularLocation>
        <location evidence="1">Cell membrane</location>
        <topology evidence="1">Multi-pass membrane protein</topology>
    </subcellularLocation>
</comment>
<keyword evidence="9" id="KW-1185">Reference proteome</keyword>
<evidence type="ECO:0000256" key="5">
    <source>
        <dbReference type="ARBA" id="ARBA00023136"/>
    </source>
</evidence>
<protein>
    <submittedName>
        <fullName evidence="8">Type II secretion system F family protein</fullName>
    </submittedName>
</protein>
<dbReference type="InterPro" id="IPR003004">
    <property type="entry name" value="GspF/PilC"/>
</dbReference>
<evidence type="ECO:0000259" key="7">
    <source>
        <dbReference type="Pfam" id="PF00482"/>
    </source>
</evidence>
<reference evidence="8 9" key="1">
    <citation type="submission" date="2021-06" db="EMBL/GenBank/DDBJ databases">
        <title>Bacterium isolated from marine sediment.</title>
        <authorList>
            <person name="Zhu K.-L."/>
            <person name="Du Z.-J."/>
            <person name="Liang Q.-Y."/>
        </authorList>
    </citation>
    <scope>NUCLEOTIDE SEQUENCE [LARGE SCALE GENOMIC DNA]</scope>
    <source>
        <strain evidence="8 9">A346</strain>
    </source>
</reference>
<evidence type="ECO:0000256" key="4">
    <source>
        <dbReference type="ARBA" id="ARBA00022989"/>
    </source>
</evidence>
<name>A0ABS6MDG7_9GAMM</name>
<dbReference type="Proteomes" id="UP000755551">
    <property type="component" value="Unassembled WGS sequence"/>
</dbReference>
<keyword evidence="4 6" id="KW-1133">Transmembrane helix</keyword>
<gene>
    <name evidence="8" type="ORF">KTN04_13075</name>
</gene>
<evidence type="ECO:0000256" key="3">
    <source>
        <dbReference type="ARBA" id="ARBA00022692"/>
    </source>
</evidence>
<dbReference type="PANTHER" id="PTHR30012:SF0">
    <property type="entry name" value="TYPE II SECRETION SYSTEM PROTEIN F-RELATED"/>
    <property type="match status" value="1"/>
</dbReference>
<feature type="transmembrane region" description="Helical" evidence="6">
    <location>
        <begin position="370"/>
        <end position="393"/>
    </location>
</feature>
<evidence type="ECO:0000256" key="6">
    <source>
        <dbReference type="SAM" id="Phobius"/>
    </source>
</evidence>
<keyword evidence="3 6" id="KW-0812">Transmembrane</keyword>
<evidence type="ECO:0000313" key="9">
    <source>
        <dbReference type="Proteomes" id="UP000755551"/>
    </source>
</evidence>
<dbReference type="InterPro" id="IPR018076">
    <property type="entry name" value="T2SS_GspF_dom"/>
</dbReference>
<evidence type="ECO:0000256" key="1">
    <source>
        <dbReference type="ARBA" id="ARBA00004651"/>
    </source>
</evidence>
<keyword evidence="5 6" id="KW-0472">Membrane</keyword>
<organism evidence="8 9">
    <name type="scientific">Marinobacterium weihaiense</name>
    <dbReference type="NCBI Taxonomy" id="2851016"/>
    <lineage>
        <taxon>Bacteria</taxon>
        <taxon>Pseudomonadati</taxon>
        <taxon>Pseudomonadota</taxon>
        <taxon>Gammaproteobacteria</taxon>
        <taxon>Oceanospirillales</taxon>
        <taxon>Oceanospirillaceae</taxon>
        <taxon>Marinobacterium</taxon>
    </lineage>
</organism>
<dbReference type="Pfam" id="PF00482">
    <property type="entry name" value="T2SSF"/>
    <property type="match status" value="2"/>
</dbReference>
<proteinExistence type="predicted"/>
<accession>A0ABS6MDG7</accession>